<keyword evidence="7" id="KW-0223">Dioxygenase</keyword>
<feature type="domain" description="VOC" evidence="6">
    <location>
        <begin position="15"/>
        <end position="140"/>
    </location>
</feature>
<dbReference type="CDD" id="cd07250">
    <property type="entry name" value="HPPD_C_like"/>
    <property type="match status" value="1"/>
</dbReference>
<dbReference type="PANTHER" id="PTHR11959:SF1">
    <property type="entry name" value="4-HYDROXYPHENYLPYRUVATE DIOXYGENASE"/>
    <property type="match status" value="1"/>
</dbReference>
<dbReference type="InterPro" id="IPR004360">
    <property type="entry name" value="Glyas_Fos-R_dOase_dom"/>
</dbReference>
<evidence type="ECO:0000256" key="3">
    <source>
        <dbReference type="ARBA" id="ARBA00022723"/>
    </source>
</evidence>
<sequence>MRNSPKVAEPLADLAIDYVELYVENLDSSAFQWVDRYAFAIVGSGGSADHRSLALRHGRITLVLTQATSDRHPASAYVLSHGDGVADIALRTADVRAAFEAAVANGAGVHRRPARHTGDGPSVTAAVHGFGDVVHTLVERAPDTGPGLPAGFVPMDGEERPDGPGAEAGLAEAGPAGAGPVGVGLLDIDHIAVCLGTGGLGPAVAYYQQALGFRDVFAEHIVVGAQAMHSKVVQSPSGTVTLTLIEPDDTALPGQIDEFLKSHQGSGVQHLAFSSHDAVGSVRALSDRGVTFLSTPDAYYDLLGERIDLSPRRLADLRATGVLADEDHDGQLFQIFTASTHPRHTLFYEVIERQGAQTFGSANIKALYEAVELERTGQRDFRR</sequence>
<dbReference type="Gene3D" id="3.10.180.10">
    <property type="entry name" value="2,3-Dihydroxybiphenyl 1,2-Dioxygenase, domain 1"/>
    <property type="match status" value="2"/>
</dbReference>
<evidence type="ECO:0000256" key="1">
    <source>
        <dbReference type="ARBA" id="ARBA00001962"/>
    </source>
</evidence>
<dbReference type="PIRSF" id="PIRSF009283">
    <property type="entry name" value="HPP_dOase"/>
    <property type="match status" value="1"/>
</dbReference>
<gene>
    <name evidence="7" type="primary">hppD</name>
    <name evidence="7" type="ORF">V2J94_17925</name>
</gene>
<dbReference type="InterPro" id="IPR041735">
    <property type="entry name" value="4OHPhenylPyrv_dOase_C"/>
</dbReference>
<reference evidence="7 8" key="1">
    <citation type="submission" date="2023-11" db="EMBL/GenBank/DDBJ databases">
        <title>30 novel species of actinomycetes from the DSMZ collection.</title>
        <authorList>
            <person name="Nouioui I."/>
        </authorList>
    </citation>
    <scope>NUCLEOTIDE SEQUENCE [LARGE SCALE GENOMIC DNA]</scope>
    <source>
        <strain evidence="7 8">DSM 41524</strain>
    </source>
</reference>
<keyword evidence="8" id="KW-1185">Reference proteome</keyword>
<comment type="cofactor">
    <cofactor evidence="1">
        <name>Fe cation</name>
        <dbReference type="ChEBI" id="CHEBI:24875"/>
    </cofactor>
</comment>
<dbReference type="Proteomes" id="UP001354709">
    <property type="component" value="Unassembled WGS sequence"/>
</dbReference>
<keyword evidence="3" id="KW-0479">Metal-binding</keyword>
<dbReference type="RefSeq" id="WP_330809644.1">
    <property type="nucleotide sequence ID" value="NZ_JAZBJO010000009.1"/>
</dbReference>
<keyword evidence="7" id="KW-0560">Oxidoreductase</keyword>
<dbReference type="InterPro" id="IPR005956">
    <property type="entry name" value="4OHPhenylPyrv_dOase"/>
</dbReference>
<dbReference type="Pfam" id="PF00903">
    <property type="entry name" value="Glyoxalase"/>
    <property type="match status" value="2"/>
</dbReference>
<comment type="similarity">
    <text evidence="2">Belongs to the 4HPPD family.</text>
</comment>
<evidence type="ECO:0000313" key="8">
    <source>
        <dbReference type="Proteomes" id="UP001354709"/>
    </source>
</evidence>
<feature type="domain" description="VOC" evidence="6">
    <location>
        <begin position="187"/>
        <end position="338"/>
    </location>
</feature>
<evidence type="ECO:0000256" key="2">
    <source>
        <dbReference type="ARBA" id="ARBA00005877"/>
    </source>
</evidence>
<protein>
    <submittedName>
        <fullName evidence="7">4-hydroxyphenylpyruvate dioxygenase</fullName>
        <ecNumber evidence="7">1.13.11.27</ecNumber>
    </submittedName>
</protein>
<accession>A0ABU7PXB2</accession>
<evidence type="ECO:0000256" key="4">
    <source>
        <dbReference type="ARBA" id="ARBA00022737"/>
    </source>
</evidence>
<name>A0ABU7PXB2_9ACTN</name>
<evidence type="ECO:0000259" key="6">
    <source>
        <dbReference type="PROSITE" id="PS51819"/>
    </source>
</evidence>
<dbReference type="SUPFAM" id="SSF54593">
    <property type="entry name" value="Glyoxalase/Bleomycin resistance protein/Dihydroxybiphenyl dioxygenase"/>
    <property type="match status" value="1"/>
</dbReference>
<dbReference type="EMBL" id="JAZBJO010000009">
    <property type="protein sequence ID" value="MEE4593744.1"/>
    <property type="molecule type" value="Genomic_DNA"/>
</dbReference>
<dbReference type="PROSITE" id="PS51819">
    <property type="entry name" value="VOC"/>
    <property type="match status" value="2"/>
</dbReference>
<organism evidence="7 8">
    <name type="scientific">Streptomyces asiaticus subsp. ignotus</name>
    <dbReference type="NCBI Taxonomy" id="3098222"/>
    <lineage>
        <taxon>Bacteria</taxon>
        <taxon>Bacillati</taxon>
        <taxon>Actinomycetota</taxon>
        <taxon>Actinomycetes</taxon>
        <taxon>Kitasatosporales</taxon>
        <taxon>Streptomycetaceae</taxon>
        <taxon>Streptomyces</taxon>
        <taxon>Streptomyces violaceusniger group</taxon>
    </lineage>
</organism>
<dbReference type="InterPro" id="IPR041736">
    <property type="entry name" value="4OHPhenylPyrv_dOase_N"/>
</dbReference>
<evidence type="ECO:0000256" key="5">
    <source>
        <dbReference type="ARBA" id="ARBA00023004"/>
    </source>
</evidence>
<keyword evidence="4" id="KW-0677">Repeat</keyword>
<keyword evidence="5" id="KW-0408">Iron</keyword>
<dbReference type="CDD" id="cd08342">
    <property type="entry name" value="HPPD_N_like"/>
    <property type="match status" value="1"/>
</dbReference>
<comment type="caution">
    <text evidence="7">The sequence shown here is derived from an EMBL/GenBank/DDBJ whole genome shotgun (WGS) entry which is preliminary data.</text>
</comment>
<dbReference type="PANTHER" id="PTHR11959">
    <property type="entry name" value="4-HYDROXYPHENYLPYRUVATE DIOXYGENASE"/>
    <property type="match status" value="1"/>
</dbReference>
<dbReference type="EC" id="1.13.11.27" evidence="7"/>
<dbReference type="GO" id="GO:0003868">
    <property type="term" value="F:4-hydroxyphenylpyruvate dioxygenase activity"/>
    <property type="evidence" value="ECO:0007669"/>
    <property type="project" value="UniProtKB-EC"/>
</dbReference>
<evidence type="ECO:0000313" key="7">
    <source>
        <dbReference type="EMBL" id="MEE4593744.1"/>
    </source>
</evidence>
<proteinExistence type="inferred from homology"/>
<dbReference type="InterPro" id="IPR029068">
    <property type="entry name" value="Glyas_Bleomycin-R_OHBP_Dase"/>
</dbReference>
<dbReference type="NCBIfam" id="TIGR01263">
    <property type="entry name" value="4HPPD"/>
    <property type="match status" value="1"/>
</dbReference>
<dbReference type="InterPro" id="IPR037523">
    <property type="entry name" value="VOC_core"/>
</dbReference>